<dbReference type="Gene3D" id="2.130.10.10">
    <property type="entry name" value="YVTN repeat-like/Quinoprotein amine dehydrogenase"/>
    <property type="match status" value="3"/>
</dbReference>
<dbReference type="Gene3D" id="3.40.50.1460">
    <property type="match status" value="1"/>
</dbReference>
<protein>
    <submittedName>
        <fullName evidence="5">Caspase family protein</fullName>
    </submittedName>
</protein>
<keyword evidence="2" id="KW-0677">Repeat</keyword>
<evidence type="ECO:0000256" key="2">
    <source>
        <dbReference type="ARBA" id="ARBA00022737"/>
    </source>
</evidence>
<feature type="repeat" description="WD" evidence="3">
    <location>
        <begin position="1253"/>
        <end position="1296"/>
    </location>
</feature>
<dbReference type="PANTHER" id="PTHR22847">
    <property type="entry name" value="WD40 REPEAT PROTEIN"/>
    <property type="match status" value="1"/>
</dbReference>
<proteinExistence type="predicted"/>
<dbReference type="PROSITE" id="PS50082">
    <property type="entry name" value="WD_REPEATS_2"/>
    <property type="match status" value="9"/>
</dbReference>
<dbReference type="InterPro" id="IPR019775">
    <property type="entry name" value="WD40_repeat_CS"/>
</dbReference>
<feature type="domain" description="Peptidase C14 caspase" evidence="4">
    <location>
        <begin position="31"/>
        <end position="225"/>
    </location>
</feature>
<dbReference type="PANTHER" id="PTHR22847:SF637">
    <property type="entry name" value="WD REPEAT DOMAIN 5B"/>
    <property type="match status" value="1"/>
</dbReference>
<dbReference type="Pfam" id="PF00656">
    <property type="entry name" value="Peptidase_C14"/>
    <property type="match status" value="1"/>
</dbReference>
<keyword evidence="1 3" id="KW-0853">WD repeat</keyword>
<dbReference type="EMBL" id="CP120988">
    <property type="protein sequence ID" value="WLQ55843.1"/>
    <property type="molecule type" value="Genomic_DNA"/>
</dbReference>
<gene>
    <name evidence="5" type="ORF">P8A19_10470</name>
</gene>
<evidence type="ECO:0000313" key="5">
    <source>
        <dbReference type="EMBL" id="WLQ55843.1"/>
    </source>
</evidence>
<dbReference type="InterPro" id="IPR029030">
    <property type="entry name" value="Caspase-like_dom_sf"/>
</dbReference>
<dbReference type="SUPFAM" id="SSF50998">
    <property type="entry name" value="Quinoprotein alcohol dehydrogenase-like"/>
    <property type="match status" value="1"/>
</dbReference>
<dbReference type="Proteomes" id="UP001235744">
    <property type="component" value="Chromosome"/>
</dbReference>
<feature type="repeat" description="WD" evidence="3">
    <location>
        <begin position="938"/>
        <end position="981"/>
    </location>
</feature>
<dbReference type="PROSITE" id="PS00678">
    <property type="entry name" value="WD_REPEATS_1"/>
    <property type="match status" value="8"/>
</dbReference>
<accession>A0ABY9INZ0</accession>
<feature type="repeat" description="WD" evidence="3">
    <location>
        <begin position="803"/>
        <end position="846"/>
    </location>
</feature>
<keyword evidence="6" id="KW-1185">Reference proteome</keyword>
<feature type="repeat" description="WD" evidence="3">
    <location>
        <begin position="1117"/>
        <end position="1160"/>
    </location>
</feature>
<evidence type="ECO:0000313" key="6">
    <source>
        <dbReference type="Proteomes" id="UP001235744"/>
    </source>
</evidence>
<dbReference type="PRINTS" id="PR00320">
    <property type="entry name" value="GPROTEINBRPT"/>
</dbReference>
<feature type="repeat" description="WD" evidence="3">
    <location>
        <begin position="983"/>
        <end position="1026"/>
    </location>
</feature>
<organism evidence="5 6">
    <name type="scientific">Streptomyces poriferorum</name>
    <dbReference type="NCBI Taxonomy" id="2798799"/>
    <lineage>
        <taxon>Bacteria</taxon>
        <taxon>Bacillati</taxon>
        <taxon>Actinomycetota</taxon>
        <taxon>Actinomycetes</taxon>
        <taxon>Kitasatosporales</taxon>
        <taxon>Streptomycetaceae</taxon>
        <taxon>Streptomyces</taxon>
    </lineage>
</organism>
<dbReference type="Pfam" id="PF00400">
    <property type="entry name" value="WD40"/>
    <property type="match status" value="9"/>
</dbReference>
<evidence type="ECO:0000256" key="3">
    <source>
        <dbReference type="PROSITE-ProRule" id="PRU00221"/>
    </source>
</evidence>
<dbReference type="InterPro" id="IPR015943">
    <property type="entry name" value="WD40/YVTN_repeat-like_dom_sf"/>
</dbReference>
<dbReference type="InterPro" id="IPR020472">
    <property type="entry name" value="WD40_PAC1"/>
</dbReference>
<dbReference type="InterPro" id="IPR011600">
    <property type="entry name" value="Pept_C14_caspase"/>
</dbReference>
<dbReference type="InterPro" id="IPR011047">
    <property type="entry name" value="Quinoprotein_ADH-like_sf"/>
</dbReference>
<reference evidence="5 6" key="1">
    <citation type="submission" date="2023-03" db="EMBL/GenBank/DDBJ databases">
        <title>Isolation and description of six Streptomyces strains from soil environments, able to metabolize different microbial glucans.</title>
        <authorList>
            <person name="Widen T."/>
            <person name="Larsbrink J."/>
        </authorList>
    </citation>
    <scope>NUCLEOTIDE SEQUENCE [LARGE SCALE GENOMIC DNA]</scope>
    <source>
        <strain evidence="5 6">Alt2</strain>
    </source>
</reference>
<evidence type="ECO:0000256" key="1">
    <source>
        <dbReference type="ARBA" id="ARBA00022574"/>
    </source>
</evidence>
<feature type="repeat" description="WD" evidence="3">
    <location>
        <begin position="893"/>
        <end position="936"/>
    </location>
</feature>
<feature type="repeat" description="WD" evidence="3">
    <location>
        <begin position="1344"/>
        <end position="1386"/>
    </location>
</feature>
<feature type="repeat" description="WD" evidence="3">
    <location>
        <begin position="848"/>
        <end position="891"/>
    </location>
</feature>
<evidence type="ECO:0000259" key="4">
    <source>
        <dbReference type="Pfam" id="PF00656"/>
    </source>
</evidence>
<name>A0ABY9INZ0_9ACTN</name>
<sequence length="1434" mass="152182">MSDAHDGTAAGPRRFVMAAVVADHPKNRDWNRPGLVQARDRVVDLFTGPLGYQFHDALPLSPTRQQLTDALRGFCASPERREDDLLTLYLSCHGEILDDGDEHVLLTADTDPDDLVYTALPTAELTRAMLRGTRIRKVMLLLDACYVGQGGNQIAAAALERLGATWGRTSGSGLVVVSSAQPHQPATAGLFPTLLEQAVTGLSVAGHGPGTLSVNALVQHMNGSEDRPEHQRIGLAMVGLDGEPPAFFPNPRHDAGLNEVDLALQQAAAFDEQDQRRETEFTSRLLVRAMGYQNGPDEHTAPAWWFSGRHAVLHDLAAWLNTPTSGDDRACRVVTAAPGSGKTAVLGLIAALAHPERRRTVPLDTLGLPQDLLAPGTVDAAVYAQRLTDTDVLDAIAAAARLRTTTVGELLDALGRRPQPLTVLIDALDEAATPHTLCTTVLRPLIEHSRGRIRLLLGTRPYLLPRLGTDPTDTRHVLDLDSPRYADRPALTAYTARTLLQARTTSPYRDRLDAVRPVAEAVATAAGHSFLIARITAGTLAATPTLPDPADPAWQASLPRHAGDAMREDLRQRLGHHADRATDLLRPLAHAQGQGLPWEDIWAPLATAISGRTYTDDDLLWLRDNAGSYVVEATEHDRSAYRLYHEAIAEHLRENTDDRAVHTAYVRVLTDRVPCRADGTRDWSRAHPYTLTHLAHHAARAGHIDQLLADSEYLVHAHPRGLTPHLHHADHETARLAAAVYRTGLHLHHNTTPRKRRQLLALDAARAGAHDLHRDLTRHIPPGTWTPQWATGSTFNAALRDTLTGHSSSVQAVACTMLEGQPVAVTGSEDYTVRVWDLATGRPVGGPLTGHPHAVNAVACTVLNGRPIAVTGSSDKTVRVWDLATGRPVGGPLTGHTHAVNAVACTVLNGRPIAVTGDYDGTVRVWDLATGQPVGEPVRGHTGAVEGMACTVLDGRPIAVTGDYDGTVRVWDLATGQPVGEPLTGHTGGVRAVACTTLHGRPVAVTGSDDYTVRVWDLATGHPVGGPLTGHTHGVNAVACTVLDGRPISVSASWDDTQVWDLATGQPVGGPLTGHTHGVNAVACTVLDGRPIAVSAGGGGTVRVWNLAPGRPLGEPLIGHTNRVEALACTTLYGRPVAVTGGYDGTVRVWDLAAGQPVGEPLTGHANVVMAAACTVLDGRRPIAVTASGDGMVRVWDLATGRPVGEPVRGHTGAVEGMACTVLDGRPAAVTAGGGGMVRVWDLATGRPVGEPLTGHTGYLESMACTVLNGRPIAVTVGGDNMVRVWDLATGRPVGKPLTGHTEYVSTVASTVLDGRPIAVTGGRDGARVWDLALDCPVGEPLTLTGHTDRVTVVACTVLDGRPLAATGGSNRVRVWDLRTRRPIAELLTDGPRCITFTTAGDLVIGFHNDIAVYRRQSHDTPHGGAGSATPVQG</sequence>
<dbReference type="CDD" id="cd00200">
    <property type="entry name" value="WD40"/>
    <property type="match status" value="2"/>
</dbReference>
<dbReference type="InterPro" id="IPR036322">
    <property type="entry name" value="WD40_repeat_dom_sf"/>
</dbReference>
<dbReference type="SUPFAM" id="SSF50978">
    <property type="entry name" value="WD40 repeat-like"/>
    <property type="match status" value="1"/>
</dbReference>
<dbReference type="SUPFAM" id="SSF52129">
    <property type="entry name" value="Caspase-like"/>
    <property type="match status" value="1"/>
</dbReference>
<dbReference type="InterPro" id="IPR001680">
    <property type="entry name" value="WD40_rpt"/>
</dbReference>
<feature type="repeat" description="WD" evidence="3">
    <location>
        <begin position="1185"/>
        <end position="1206"/>
    </location>
</feature>
<dbReference type="PROSITE" id="PS50294">
    <property type="entry name" value="WD_REPEATS_REGION"/>
    <property type="match status" value="5"/>
</dbReference>
<dbReference type="RefSeq" id="WP_306071932.1">
    <property type="nucleotide sequence ID" value="NZ_CP120988.1"/>
</dbReference>
<dbReference type="SMART" id="SM00320">
    <property type="entry name" value="WD40"/>
    <property type="match status" value="13"/>
</dbReference>